<accession>A0A3S1CXU1</accession>
<dbReference type="OrthoDB" id="877109at2"/>
<dbReference type="AlphaFoldDB" id="A0A3S1CXU1"/>
<evidence type="ECO:0000313" key="1">
    <source>
        <dbReference type="EMBL" id="NSL88547.1"/>
    </source>
</evidence>
<keyword evidence="2" id="KW-1185">Reference proteome</keyword>
<dbReference type="Proteomes" id="UP000281028">
    <property type="component" value="Unassembled WGS sequence"/>
</dbReference>
<organism evidence="1 2">
    <name type="scientific">Chitinophaga solisilvae</name>
    <dbReference type="NCBI Taxonomy" id="1233460"/>
    <lineage>
        <taxon>Bacteria</taxon>
        <taxon>Pseudomonadati</taxon>
        <taxon>Bacteroidota</taxon>
        <taxon>Chitinophagia</taxon>
        <taxon>Chitinophagales</taxon>
        <taxon>Chitinophagaceae</taxon>
        <taxon>Chitinophaga</taxon>
    </lineage>
</organism>
<gene>
    <name evidence="1" type="ORF">ECE50_017025</name>
</gene>
<sequence>MRKPILLLVLSSLLIWGCESSRQKGGTADSLLVTDTIVPEQDIYAKPDVPAGKPFDSVKAGDKKFLLYYIEKSEFDKYPYTVPDSSETIALKKDPAVRRKGDSLFIRLENGRETVRVNNTLDDGDDYVRYKYVSDLAVIGKKGLDLTFYEADAYQLTDIKTGDSIFLWTPPVISPDKKYFICSSCDLMAGFNSNGFQLYEINNGHLKEVAEVNLEKWGLERVQWINNNTLIAEYHTMAGEEQNYFRYVKLIMQ</sequence>
<reference evidence="1" key="1">
    <citation type="submission" date="2020-05" db="EMBL/GenBank/DDBJ databases">
        <title>Chitinophaga laudate sp. nov., isolated from a tropical peat swamp.</title>
        <authorList>
            <person name="Goh C.B.S."/>
            <person name="Lee M.S."/>
            <person name="Parimannan S."/>
            <person name="Pasbakhsh P."/>
            <person name="Yule C.M."/>
            <person name="Rajandas H."/>
            <person name="Loke S."/>
            <person name="Croft L."/>
            <person name="Tan J.B.L."/>
        </authorList>
    </citation>
    <scope>NUCLEOTIDE SEQUENCE</scope>
    <source>
        <strain evidence="1">Mgbs1</strain>
    </source>
</reference>
<name>A0A3S1CXU1_9BACT</name>
<dbReference type="EMBL" id="RIAR02000001">
    <property type="protein sequence ID" value="NSL88547.1"/>
    <property type="molecule type" value="Genomic_DNA"/>
</dbReference>
<comment type="caution">
    <text evidence="1">The sequence shown here is derived from an EMBL/GenBank/DDBJ whole genome shotgun (WGS) entry which is preliminary data.</text>
</comment>
<protein>
    <submittedName>
        <fullName evidence="1">Uncharacterized protein</fullName>
    </submittedName>
</protein>
<evidence type="ECO:0000313" key="2">
    <source>
        <dbReference type="Proteomes" id="UP000281028"/>
    </source>
</evidence>
<proteinExistence type="predicted"/>